<evidence type="ECO:0008006" key="4">
    <source>
        <dbReference type="Google" id="ProtNLM"/>
    </source>
</evidence>
<feature type="compositionally biased region" description="Basic and acidic residues" evidence="1">
    <location>
        <begin position="907"/>
        <end position="924"/>
    </location>
</feature>
<feature type="compositionally biased region" description="Basic and acidic residues" evidence="1">
    <location>
        <begin position="468"/>
        <end position="521"/>
    </location>
</feature>
<feature type="compositionally biased region" description="Basic and acidic residues" evidence="1">
    <location>
        <begin position="436"/>
        <end position="460"/>
    </location>
</feature>
<feature type="compositionally biased region" description="Basic residues" evidence="1">
    <location>
        <begin position="729"/>
        <end position="739"/>
    </location>
</feature>
<evidence type="ECO:0000313" key="3">
    <source>
        <dbReference type="Proteomes" id="UP000326924"/>
    </source>
</evidence>
<feature type="compositionally biased region" description="Basic and acidic residues" evidence="1">
    <location>
        <begin position="342"/>
        <end position="367"/>
    </location>
</feature>
<feature type="compositionally biased region" description="Acidic residues" evidence="1">
    <location>
        <begin position="191"/>
        <end position="202"/>
    </location>
</feature>
<feature type="compositionally biased region" description="Polar residues" evidence="1">
    <location>
        <begin position="94"/>
        <end position="106"/>
    </location>
</feature>
<dbReference type="InterPro" id="IPR021582">
    <property type="entry name" value="Aim21"/>
</dbReference>
<dbReference type="FunCoup" id="A0A5J5FAK0">
    <property type="interactions" value="81"/>
</dbReference>
<organism evidence="2 3">
    <name type="scientific">Sphaerosporella brunnea</name>
    <dbReference type="NCBI Taxonomy" id="1250544"/>
    <lineage>
        <taxon>Eukaryota</taxon>
        <taxon>Fungi</taxon>
        <taxon>Dikarya</taxon>
        <taxon>Ascomycota</taxon>
        <taxon>Pezizomycotina</taxon>
        <taxon>Pezizomycetes</taxon>
        <taxon>Pezizales</taxon>
        <taxon>Pyronemataceae</taxon>
        <taxon>Sphaerosporella</taxon>
    </lineage>
</organism>
<dbReference type="EMBL" id="VXIS01000007">
    <property type="protein sequence ID" value="KAA8914263.1"/>
    <property type="molecule type" value="Genomic_DNA"/>
</dbReference>
<dbReference type="AlphaFoldDB" id="A0A5J5FAK0"/>
<feature type="compositionally biased region" description="Polar residues" evidence="1">
    <location>
        <begin position="582"/>
        <end position="596"/>
    </location>
</feature>
<feature type="compositionally biased region" description="Basic and acidic residues" evidence="1">
    <location>
        <begin position="228"/>
        <end position="255"/>
    </location>
</feature>
<keyword evidence="3" id="KW-1185">Reference proteome</keyword>
<comment type="caution">
    <text evidence="2">The sequence shown here is derived from an EMBL/GenBank/DDBJ whole genome shotgun (WGS) entry which is preliminary data.</text>
</comment>
<gene>
    <name evidence="2" type="ORF">FN846DRAFT_927168</name>
</gene>
<dbReference type="OrthoDB" id="5386574at2759"/>
<feature type="compositionally biased region" description="Low complexity" evidence="1">
    <location>
        <begin position="882"/>
        <end position="898"/>
    </location>
</feature>
<feature type="compositionally biased region" description="Basic and acidic residues" evidence="1">
    <location>
        <begin position="703"/>
        <end position="728"/>
    </location>
</feature>
<sequence length="924" mass="100452">MASQAPPSVPPRPVRSKTPQPPAAASLSTPAIPPRPAARTAKSSDSGLPSPSPSPEPEPAVKTIPSSTELHAPVALPSRPAAPPKTDSEKAATEQASVPATSSISKLPTEGKEGIPQIGRRVPMYPNAGDVQAPTPSETPSNSRKKHVYREEWEMDEGAYGSNRRETPYSMSSSDLNAVVAHSPSPGVGVDESECGVPDEELAYLASDSYTQALSRSQSRSQSPVLTRDSKRISVDGHHEIQDEEDNVIHVEDPAHGPGYFRRGNSDNATSRAPSHHPDEDDEEEAGEQYSILAEDEVQKRQQSQYMQAAVYTPSYTPRHPRSRPASVLGDVEGASLALSTKFEKNGLESRDSRRTSHTHTPYDRTPYEPLSPADENAKPLFPESDDEEVPKNPVVEKLKRPGMSEHRFPSNDVWEEAPEHAQLEAEIETPPPGEVKLEETAEEYDHQEEKPRKKSENEPKLQYIRGQPHEHYEPGDEQEYERKEKEAARKVDDYHLDLKDLPEDERLHRLHKNIDTDRQTPESSTSRRGTSKKKFPSNDIWEEVPPSQDLQEELDDEEVPASEKERVTTGDIAAVPEPTARPTTSAPIEPSTSKPTVPAKPIVPTRPNREKKVAPATIHEQSESAAVAPEKKAPPAIPDRPKPNVPARPIGKLASFVKAQPEDPPEPKPKPPVPSRGKIAALKAGFLGDLESRLKLGPMAPPKKEEKKEEKALAAPAKEETLTDVRKSRARGPKGRKLPTKEEKSAAAVEVPKGSEIVGVWTVFTLDTDLDAVLVNPVSEKPARPVSKGDTLVVPKDDNVSSGSPVEEKEEKKVPTAATESVATTTLPSAAGTGEQEVPATEAASEPKSEEVKTGVEEEKSVAAEDGNTTAILTGEHPEDAVAPTAEEVEAPKATPESVADEELKEPEKVSEGKVEKRVNKEG</sequence>
<feature type="compositionally biased region" description="Pro residues" evidence="1">
    <location>
        <begin position="636"/>
        <end position="647"/>
    </location>
</feature>
<feature type="compositionally biased region" description="Basic and acidic residues" evidence="1">
    <location>
        <begin position="846"/>
        <end position="864"/>
    </location>
</feature>
<accession>A0A5J5FAK0</accession>
<dbReference type="Proteomes" id="UP000326924">
    <property type="component" value="Unassembled WGS sequence"/>
</dbReference>
<feature type="compositionally biased region" description="Basic and acidic residues" evidence="1">
    <location>
        <begin position="395"/>
        <end position="410"/>
    </location>
</feature>
<feature type="compositionally biased region" description="Acidic residues" evidence="1">
    <location>
        <begin position="551"/>
        <end position="561"/>
    </location>
</feature>
<feature type="region of interest" description="Disordered" evidence="1">
    <location>
        <begin position="778"/>
        <end position="924"/>
    </location>
</feature>
<evidence type="ECO:0000256" key="1">
    <source>
        <dbReference type="SAM" id="MobiDB-lite"/>
    </source>
</evidence>
<dbReference type="Pfam" id="PF11489">
    <property type="entry name" value="Aim21"/>
    <property type="match status" value="2"/>
</dbReference>
<protein>
    <recommendedName>
        <fullName evidence="4">Altered inheritance of mitochondria protein 21</fullName>
    </recommendedName>
</protein>
<dbReference type="InParanoid" id="A0A5J5FAK0"/>
<evidence type="ECO:0000313" key="2">
    <source>
        <dbReference type="EMBL" id="KAA8914263.1"/>
    </source>
</evidence>
<proteinExistence type="predicted"/>
<reference evidence="2 3" key="1">
    <citation type="submission" date="2019-09" db="EMBL/GenBank/DDBJ databases">
        <title>Draft genome of the ectomycorrhizal ascomycete Sphaerosporella brunnea.</title>
        <authorList>
            <consortium name="DOE Joint Genome Institute"/>
            <person name="Benucci G.M."/>
            <person name="Marozzi G."/>
            <person name="Antonielli L."/>
            <person name="Sanchez S."/>
            <person name="Marco P."/>
            <person name="Wang X."/>
            <person name="Falini L.B."/>
            <person name="Barry K."/>
            <person name="Haridas S."/>
            <person name="Lipzen A."/>
            <person name="Labutti K."/>
            <person name="Grigoriev I.V."/>
            <person name="Murat C."/>
            <person name="Martin F."/>
            <person name="Albertini E."/>
            <person name="Donnini D."/>
            <person name="Bonito G."/>
        </authorList>
    </citation>
    <scope>NUCLEOTIDE SEQUENCE [LARGE SCALE GENOMIC DNA]</scope>
    <source>
        <strain evidence="2 3">Sb_GMNB300</strain>
    </source>
</reference>
<feature type="compositionally biased region" description="Low complexity" evidence="1">
    <location>
        <begin position="37"/>
        <end position="49"/>
    </location>
</feature>
<name>A0A5J5FAK0_9PEZI</name>
<feature type="region of interest" description="Disordered" evidence="1">
    <location>
        <begin position="1"/>
        <end position="751"/>
    </location>
</feature>